<gene>
    <name evidence="3" type="ORF">GS4_35_00350</name>
</gene>
<evidence type="ECO:0000313" key="4">
    <source>
        <dbReference type="Proteomes" id="UP000011666"/>
    </source>
</evidence>
<dbReference type="InterPro" id="IPR004879">
    <property type="entry name" value="Ssp411-like_TRX"/>
</dbReference>
<organism evidence="3 4">
    <name type="scientific">Gordonia soli NBRC 108243</name>
    <dbReference type="NCBI Taxonomy" id="1223545"/>
    <lineage>
        <taxon>Bacteria</taxon>
        <taxon>Bacillati</taxon>
        <taxon>Actinomycetota</taxon>
        <taxon>Actinomycetes</taxon>
        <taxon>Mycobacteriales</taxon>
        <taxon>Gordoniaceae</taxon>
        <taxon>Gordonia</taxon>
    </lineage>
</organism>
<dbReference type="InterPro" id="IPR036249">
    <property type="entry name" value="Thioredoxin-like_sf"/>
</dbReference>
<dbReference type="InterPro" id="IPR008928">
    <property type="entry name" value="6-hairpin_glycosidase_sf"/>
</dbReference>
<dbReference type="SUPFAM" id="SSF52833">
    <property type="entry name" value="Thioredoxin-like"/>
    <property type="match status" value="1"/>
</dbReference>
<dbReference type="eggNOG" id="COG1331">
    <property type="taxonomic scope" value="Bacteria"/>
</dbReference>
<proteinExistence type="predicted"/>
<dbReference type="SUPFAM" id="SSF48208">
    <property type="entry name" value="Six-hairpin glycosidases"/>
    <property type="match status" value="1"/>
</dbReference>
<dbReference type="CDD" id="cd02955">
    <property type="entry name" value="SSP411"/>
    <property type="match status" value="1"/>
</dbReference>
<evidence type="ECO:0000256" key="1">
    <source>
        <dbReference type="SAM" id="MobiDB-lite"/>
    </source>
</evidence>
<comment type="caution">
    <text evidence="3">The sequence shown here is derived from an EMBL/GenBank/DDBJ whole genome shotgun (WGS) entry which is preliminary data.</text>
</comment>
<feature type="domain" description="Spermatogenesis-associated protein 20-like TRX" evidence="2">
    <location>
        <begin position="13"/>
        <end position="173"/>
    </location>
</feature>
<evidence type="ECO:0000313" key="3">
    <source>
        <dbReference type="EMBL" id="GAC70459.1"/>
    </source>
</evidence>
<dbReference type="PANTHER" id="PTHR42899">
    <property type="entry name" value="SPERMATOGENESIS-ASSOCIATED PROTEIN 20"/>
    <property type="match status" value="1"/>
</dbReference>
<dbReference type="InterPro" id="IPR012341">
    <property type="entry name" value="6hp_glycosidase-like_sf"/>
</dbReference>
<feature type="region of interest" description="Disordered" evidence="1">
    <location>
        <begin position="1"/>
        <end position="21"/>
    </location>
</feature>
<dbReference type="RefSeq" id="WP_007624511.1">
    <property type="nucleotide sequence ID" value="NZ_BANX01000035.1"/>
</dbReference>
<dbReference type="PANTHER" id="PTHR42899:SF1">
    <property type="entry name" value="SPERMATOGENESIS-ASSOCIATED PROTEIN 20"/>
    <property type="match status" value="1"/>
</dbReference>
<dbReference type="GO" id="GO:0005975">
    <property type="term" value="P:carbohydrate metabolic process"/>
    <property type="evidence" value="ECO:0007669"/>
    <property type="project" value="InterPro"/>
</dbReference>
<accession>M0QQ03</accession>
<dbReference type="STRING" id="1223545.GS4_35_00350"/>
<keyword evidence="4" id="KW-1185">Reference proteome</keyword>
<dbReference type="PIRSF" id="PIRSF006402">
    <property type="entry name" value="UCP006402_thioredoxin"/>
    <property type="match status" value="1"/>
</dbReference>
<dbReference type="EMBL" id="BANX01000035">
    <property type="protein sequence ID" value="GAC70459.1"/>
    <property type="molecule type" value="Genomic_DNA"/>
</dbReference>
<reference evidence="3 4" key="1">
    <citation type="submission" date="2013-01" db="EMBL/GenBank/DDBJ databases">
        <title>Whole genome shotgun sequence of Gordonia soli NBRC 108243.</title>
        <authorList>
            <person name="Isaki-Nakamura S."/>
            <person name="Hosoyama A."/>
            <person name="Tsuchikane K."/>
            <person name="Ando Y."/>
            <person name="Baba S."/>
            <person name="Ohji S."/>
            <person name="Hamada M."/>
            <person name="Tamura T."/>
            <person name="Yamazoe A."/>
            <person name="Yamazaki S."/>
            <person name="Fujita N."/>
        </authorList>
    </citation>
    <scope>NUCLEOTIDE SEQUENCE [LARGE SCALE GENOMIC DNA]</scope>
    <source>
        <strain evidence="3 4">NBRC 108243</strain>
    </source>
</reference>
<dbReference type="Gene3D" id="1.50.10.10">
    <property type="match status" value="1"/>
</dbReference>
<dbReference type="InterPro" id="IPR024705">
    <property type="entry name" value="Ssp411"/>
</dbReference>
<protein>
    <recommendedName>
        <fullName evidence="2">Spermatogenesis-associated protein 20-like TRX domain-containing protein</fullName>
    </recommendedName>
</protein>
<name>M0QQ03_9ACTN</name>
<evidence type="ECO:0000259" key="2">
    <source>
        <dbReference type="Pfam" id="PF03190"/>
    </source>
</evidence>
<sequence>MSPPLPGPDADRNALGSSTSPYLRQHADNPVHWQEWGDDAFATARRRDVPVLLSIGYAACHWCHVMAHESFEDSRIASLMNENFVCIKVDREERPDIDAIYMNATVSMTGQGGWPMTSFLTPEGRPFYCGTYFPPTRRGGMPGFDEILAAISTTWTERRDEVDRVGEAVAQNLTAATSGLPDATVVLDDDLLRRSVHLLADEEDAANGGFGDAPKFPPSAHLEALLRVHEHLRDDDSLAMARRAATAMAHGGIYDQLAGGFARYAVDSAWVVPHFEKMLYDNALLLRFYAHLARATGDPTATRVTREIVSFLRSDLSVAGGFASSLDADADGVEGSTYVWTPDQLVAVLGVEDGRWAADLYGVTADGTFEHGTSTLRRHVTGPGHPEDPERTERVRSLLLAARAERVQPARDDKVVTAWNALAVTALAEAGTALDERDWVLTAADVVDGLLDRHVVDGRVRRSSLGGVVGAPDGVLEDHAALVTALFAVHQATGVERYRSAGLDLLDTTIAEFGDPQVAGSWFDTRSDATGLITRPRDPMDGATPSGGALLAEALLIASTLADGARAGRYLGLADESLGRAAVVIERAPRAAGHWLAVAAARRMGPLHLTATSPTLLSAARALAPGGAVITESSAAAESAGQPTDTVMVCRETTCSLPVGSVDDLRALLEAR</sequence>
<dbReference type="Proteomes" id="UP000011666">
    <property type="component" value="Unassembled WGS sequence"/>
</dbReference>
<dbReference type="AlphaFoldDB" id="M0QQ03"/>
<dbReference type="Gene3D" id="3.40.30.10">
    <property type="entry name" value="Glutaredoxin"/>
    <property type="match status" value="1"/>
</dbReference>
<dbReference type="OrthoDB" id="9762614at2"/>
<dbReference type="Pfam" id="PF03190">
    <property type="entry name" value="Thioredox_DsbH"/>
    <property type="match status" value="1"/>
</dbReference>